<dbReference type="AlphaFoldDB" id="A0A158BU01"/>
<dbReference type="Proteomes" id="UP000054624">
    <property type="component" value="Unassembled WGS sequence"/>
</dbReference>
<dbReference type="STRING" id="1777137.AWB76_04667"/>
<keyword evidence="2" id="KW-1185">Reference proteome</keyword>
<dbReference type="EMBL" id="FCOI02000016">
    <property type="protein sequence ID" value="SAK73460.1"/>
    <property type="molecule type" value="Genomic_DNA"/>
</dbReference>
<gene>
    <name evidence="1" type="ORF">AWB76_04667</name>
</gene>
<reference evidence="2" key="1">
    <citation type="submission" date="2016-01" db="EMBL/GenBank/DDBJ databases">
        <authorList>
            <person name="Peeters Charlotte."/>
        </authorList>
    </citation>
    <scope>NUCLEOTIDE SEQUENCE [LARGE SCALE GENOMIC DNA]</scope>
</reference>
<evidence type="ECO:0000313" key="1">
    <source>
        <dbReference type="EMBL" id="SAK73460.1"/>
    </source>
</evidence>
<proteinExistence type="predicted"/>
<name>A0A158BU01_9BURK</name>
<sequence length="29" mass="3612">MRYLAIDWHRYCLLSELYIDARAARVQER</sequence>
<accession>A0A158BU01</accession>
<protein>
    <submittedName>
        <fullName evidence="1">Uncharacterized protein</fullName>
    </submittedName>
</protein>
<organism evidence="1 2">
    <name type="scientific">Caballeronia temeraria</name>
    <dbReference type="NCBI Taxonomy" id="1777137"/>
    <lineage>
        <taxon>Bacteria</taxon>
        <taxon>Pseudomonadati</taxon>
        <taxon>Pseudomonadota</taxon>
        <taxon>Betaproteobacteria</taxon>
        <taxon>Burkholderiales</taxon>
        <taxon>Burkholderiaceae</taxon>
        <taxon>Caballeronia</taxon>
    </lineage>
</organism>
<evidence type="ECO:0000313" key="2">
    <source>
        <dbReference type="Proteomes" id="UP000054624"/>
    </source>
</evidence>